<dbReference type="EMBL" id="WWCS01000024">
    <property type="protein sequence ID" value="MYN42729.1"/>
    <property type="molecule type" value="Genomic_DNA"/>
</dbReference>
<evidence type="ECO:0000313" key="3">
    <source>
        <dbReference type="Proteomes" id="UP000466332"/>
    </source>
</evidence>
<accession>A0ABW9WNG3</accession>
<protein>
    <submittedName>
        <fullName evidence="2">Uncharacterized protein</fullName>
    </submittedName>
</protein>
<feature type="region of interest" description="Disordered" evidence="1">
    <location>
        <begin position="1"/>
        <end position="32"/>
    </location>
</feature>
<name>A0ABW9WNG3_9BURK</name>
<organism evidence="2 3">
    <name type="scientific">Duganella margarita</name>
    <dbReference type="NCBI Taxonomy" id="2692170"/>
    <lineage>
        <taxon>Bacteria</taxon>
        <taxon>Pseudomonadati</taxon>
        <taxon>Pseudomonadota</taxon>
        <taxon>Betaproteobacteria</taxon>
        <taxon>Burkholderiales</taxon>
        <taxon>Oxalobacteraceae</taxon>
        <taxon>Telluria group</taxon>
        <taxon>Duganella</taxon>
    </lineage>
</organism>
<gene>
    <name evidence="2" type="ORF">GTP55_25630</name>
</gene>
<evidence type="ECO:0000256" key="1">
    <source>
        <dbReference type="SAM" id="MobiDB-lite"/>
    </source>
</evidence>
<dbReference type="RefSeq" id="WP_161047615.1">
    <property type="nucleotide sequence ID" value="NZ_WWCS01000024.1"/>
</dbReference>
<comment type="caution">
    <text evidence="2">The sequence shown here is derived from an EMBL/GenBank/DDBJ whole genome shotgun (WGS) entry which is preliminary data.</text>
</comment>
<dbReference type="Proteomes" id="UP000466332">
    <property type="component" value="Unassembled WGS sequence"/>
</dbReference>
<reference evidence="2 3" key="1">
    <citation type="submission" date="2019-12" db="EMBL/GenBank/DDBJ databases">
        <title>Novel species isolated from a subtropical stream in China.</title>
        <authorList>
            <person name="Lu H."/>
        </authorList>
    </citation>
    <scope>NUCLEOTIDE SEQUENCE [LARGE SCALE GENOMIC DNA]</scope>
    <source>
        <strain evidence="2 3">FT109W</strain>
    </source>
</reference>
<keyword evidence="3" id="KW-1185">Reference proteome</keyword>
<evidence type="ECO:0000313" key="2">
    <source>
        <dbReference type="EMBL" id="MYN42729.1"/>
    </source>
</evidence>
<sequence>MTLHLIPPAPKPDDPPNSRAKRASKPADMVQCPRCGGREVMETVIGAMIQARKLKGGTRQIICVGCMMKGERVVLG</sequence>
<proteinExistence type="predicted"/>